<keyword evidence="2" id="KW-0245">EGF-like domain</keyword>
<comment type="caution">
    <text evidence="2">Lacks conserved residue(s) required for the propagation of feature annotation.</text>
</comment>
<gene>
    <name evidence="5" type="ORF">TPAB3V08_LOCUS1407</name>
</gene>
<evidence type="ECO:0000256" key="2">
    <source>
        <dbReference type="PROSITE-ProRule" id="PRU00076"/>
    </source>
</evidence>
<protein>
    <recommendedName>
        <fullName evidence="4">EGF-like domain-containing protein</fullName>
    </recommendedName>
</protein>
<accession>A0ABN7NIU0</accession>
<dbReference type="PROSITE" id="PS00022">
    <property type="entry name" value="EGF_1"/>
    <property type="match status" value="1"/>
</dbReference>
<feature type="disulfide bond" evidence="2">
    <location>
        <begin position="157"/>
        <end position="167"/>
    </location>
</feature>
<keyword evidence="6" id="KW-1185">Reference proteome</keyword>
<proteinExistence type="predicted"/>
<reference evidence="5" key="1">
    <citation type="submission" date="2021-03" db="EMBL/GenBank/DDBJ databases">
        <authorList>
            <person name="Tran Van P."/>
        </authorList>
    </citation>
    <scope>NUCLEOTIDE SEQUENCE</scope>
</reference>
<dbReference type="SUPFAM" id="SSF57196">
    <property type="entry name" value="EGF/Laminin"/>
    <property type="match status" value="1"/>
</dbReference>
<comment type="caution">
    <text evidence="5">The sequence shown here is derived from an EMBL/GenBank/DDBJ whole genome shotgun (WGS) entry which is preliminary data.</text>
</comment>
<dbReference type="Proteomes" id="UP001153148">
    <property type="component" value="Unassembled WGS sequence"/>
</dbReference>
<name>A0ABN7NIU0_TIMPD</name>
<evidence type="ECO:0000313" key="6">
    <source>
        <dbReference type="Proteomes" id="UP001153148"/>
    </source>
</evidence>
<dbReference type="InterPro" id="IPR000742">
    <property type="entry name" value="EGF"/>
</dbReference>
<keyword evidence="1 2" id="KW-1015">Disulfide bond</keyword>
<feature type="domain" description="EGF-like" evidence="4">
    <location>
        <begin position="154"/>
        <end position="185"/>
    </location>
</feature>
<dbReference type="PROSITE" id="PS50026">
    <property type="entry name" value="EGF_3"/>
    <property type="match status" value="1"/>
</dbReference>
<dbReference type="Gene3D" id="2.10.25.10">
    <property type="entry name" value="Laminin"/>
    <property type="match status" value="1"/>
</dbReference>
<feature type="region of interest" description="Disordered" evidence="3">
    <location>
        <begin position="34"/>
        <end position="94"/>
    </location>
</feature>
<evidence type="ECO:0000256" key="3">
    <source>
        <dbReference type="SAM" id="MobiDB-lite"/>
    </source>
</evidence>
<organism evidence="5 6">
    <name type="scientific">Timema podura</name>
    <name type="common">Walking stick</name>
    <dbReference type="NCBI Taxonomy" id="61482"/>
    <lineage>
        <taxon>Eukaryota</taxon>
        <taxon>Metazoa</taxon>
        <taxon>Ecdysozoa</taxon>
        <taxon>Arthropoda</taxon>
        <taxon>Hexapoda</taxon>
        <taxon>Insecta</taxon>
        <taxon>Pterygota</taxon>
        <taxon>Neoptera</taxon>
        <taxon>Polyneoptera</taxon>
        <taxon>Phasmatodea</taxon>
        <taxon>Timematodea</taxon>
        <taxon>Timematoidea</taxon>
        <taxon>Timematidae</taxon>
        <taxon>Timema</taxon>
    </lineage>
</organism>
<evidence type="ECO:0000313" key="5">
    <source>
        <dbReference type="EMBL" id="CAG2054378.1"/>
    </source>
</evidence>
<evidence type="ECO:0000259" key="4">
    <source>
        <dbReference type="PROSITE" id="PS50026"/>
    </source>
</evidence>
<dbReference type="EMBL" id="CAJPIN010001266">
    <property type="protein sequence ID" value="CAG2054378.1"/>
    <property type="molecule type" value="Genomic_DNA"/>
</dbReference>
<evidence type="ECO:0000256" key="1">
    <source>
        <dbReference type="ARBA" id="ARBA00023157"/>
    </source>
</evidence>
<feature type="disulfide bond" evidence="2">
    <location>
        <begin position="175"/>
        <end position="184"/>
    </location>
</feature>
<sequence>MLTTHNFAPFTIGTRTSGHQILVLEGSRRAKGTGFESVRGSRAVSRRHTKTEEKRVFSGGTDTSFRKTSSRDTYSSREGGGVKTQNSYDSAEQEDGAQFKGVEIEPCDHRYSGCLVMCLRGYQFPNSRSQLFLTCKEGEWEMEGTEWATIPNCEPICLPACQNNGICVAPNQCNCPDNFSGPQCQYEKKPCLNFPPIPFNSRRSCRKKADRRYVKGYMLGVALFLVQRDTGSRMVQECTNTICKDGTWVPTRPEWVSIPDCLPICEPACENGGVCLSLDVCLMSSRVPGCSVSILCTDSVDTFTCSVSCPNRMTFEQPPAAIYILSLLHWGVHSNCAAMCSK</sequence>
<dbReference type="Pfam" id="PF07974">
    <property type="entry name" value="EGF_2"/>
    <property type="match status" value="1"/>
</dbReference>
<dbReference type="InterPro" id="IPR013111">
    <property type="entry name" value="EGF_extracell"/>
</dbReference>
<feature type="compositionally biased region" description="Polar residues" evidence="3">
    <location>
        <begin position="60"/>
        <end position="73"/>
    </location>
</feature>